<organism evidence="1 2">
    <name type="scientific">Melastoma candidum</name>
    <dbReference type="NCBI Taxonomy" id="119954"/>
    <lineage>
        <taxon>Eukaryota</taxon>
        <taxon>Viridiplantae</taxon>
        <taxon>Streptophyta</taxon>
        <taxon>Embryophyta</taxon>
        <taxon>Tracheophyta</taxon>
        <taxon>Spermatophyta</taxon>
        <taxon>Magnoliopsida</taxon>
        <taxon>eudicotyledons</taxon>
        <taxon>Gunneridae</taxon>
        <taxon>Pentapetalae</taxon>
        <taxon>rosids</taxon>
        <taxon>malvids</taxon>
        <taxon>Myrtales</taxon>
        <taxon>Melastomataceae</taxon>
        <taxon>Melastomatoideae</taxon>
        <taxon>Melastomateae</taxon>
        <taxon>Melastoma</taxon>
    </lineage>
</organism>
<gene>
    <name evidence="1" type="ORF">MLD38_006169</name>
</gene>
<comment type="caution">
    <text evidence="1">The sequence shown here is derived from an EMBL/GenBank/DDBJ whole genome shotgun (WGS) entry which is preliminary data.</text>
</comment>
<evidence type="ECO:0000313" key="1">
    <source>
        <dbReference type="EMBL" id="KAI4379933.1"/>
    </source>
</evidence>
<proteinExistence type="predicted"/>
<reference evidence="2" key="1">
    <citation type="journal article" date="2023" name="Front. Plant Sci.">
        <title>Chromosomal-level genome assembly of Melastoma candidum provides insights into trichome evolution.</title>
        <authorList>
            <person name="Zhong Y."/>
            <person name="Wu W."/>
            <person name="Sun C."/>
            <person name="Zou P."/>
            <person name="Liu Y."/>
            <person name="Dai S."/>
            <person name="Zhou R."/>
        </authorList>
    </citation>
    <scope>NUCLEOTIDE SEQUENCE [LARGE SCALE GENOMIC DNA]</scope>
</reference>
<evidence type="ECO:0000313" key="2">
    <source>
        <dbReference type="Proteomes" id="UP001057402"/>
    </source>
</evidence>
<protein>
    <submittedName>
        <fullName evidence="1">Uncharacterized protein</fullName>
    </submittedName>
</protein>
<dbReference type="Proteomes" id="UP001057402">
    <property type="component" value="Chromosome 3"/>
</dbReference>
<keyword evidence="2" id="KW-1185">Reference proteome</keyword>
<sequence>MSSIPLLVLLVSLLPMPLGVTCQSRAAGEVATLLRVRRDWGDPWVLRSWNSSSVSSPCRWTGVECSSNGTISRIILSDMNITGKIPPALCDLEDLVELDLAWNYIPGEFPMFLYNCSKLQVLDLSQNVFVGQIPNDIDRLPSSLSYLDLGGNNFTGDVPAAIGRISSLQTLKLYQNEFDGTFPKEIGDLSNLEFLWLAYNGKFTPQAIPQEFGRLKNLKFLWMKNCNLIGQIPESFNNLSSLEHLDLSINAVTGGIPDGLFMLQNLSYVYLFNNQLSGKIPSSVMSMNLTEIDLSSNNLTGPVPVDIGKLDRLTVLNLFRNQLSGEIPVGIGRIPSLTIFHVFSNNFNGMLPPDFGLNSLLEEFEVSENQFTGPLPENLCAKGVLLGVVAFSNNLSGGIPKSLSACNSLHTIQIYRNNFSGEFPEDIWALSNLSSLMIGWNSFSGSIPSKLAENLSRVDISNNGFSGELPVDFSSWSAVKVFLASNNMISGKIPTGLTGLSNLMTLSLDVNRISGKLPSVIGSWQSLISLNLSRNNLSDQIPTAIGSLSHLLDLDLSNNRFSGSIPPQLSNLKFTILNLSSNQLSGKVPTAFENAAYEMSFLNNSDLCSESRMVNVHSCDEPKGRSQKMSPFKYLAIVMSLAVVVGVFAVLFMIVVYRAYQRKKLDRDFETWKIKSFEKVDFTEANILYKLTDDNLIGRGGSGKVYRVLINGAEEHIAVKRISRGSGGYPDPKQEREFLAEVEMLGTMRHRNIVKLLCYISSENSKLLVYEYMENQSLDRWLHGLKPKGALDWPKRLQIAIGAAQGLSYMHHDCSPPVIHRDIKSSNILLDFEFKAKVADFGLAKIIQSAHGDANGVSTVAGSFGYFAPELAYTTKLNEKIDMYSFGVVLLELVTGREAHNGDEDTSLANWAWRHYVEGRQISDAMDETIRKVCYLDEMTTVFKLGLACTSQSPASRPSMKEVLHVLQQCTPREGCGGASTLGTEFDVIPLLGSTTYLSSYKPKTQFPGKGNDSFAYSYSV</sequence>
<dbReference type="EMBL" id="CM042882">
    <property type="protein sequence ID" value="KAI4379933.1"/>
    <property type="molecule type" value="Genomic_DNA"/>
</dbReference>
<accession>A0ACB9RLR6</accession>
<name>A0ACB9RLR6_9MYRT</name>